<sequence>MPKDILDSIICIKELNMNDRLRLILLVMALSVTVALTGCSQPEQNSSIAADDNTTSLQSIIDTVTDTSKTGSITAPEGSELVKTLTDNNNNTVELYGYKSGSDEPFICFISI</sequence>
<dbReference type="EMBL" id="AJWZ01009417">
    <property type="protein sequence ID" value="EKC51386.1"/>
    <property type="molecule type" value="Genomic_DNA"/>
</dbReference>
<accession>K1SVW5</accession>
<dbReference type="AlphaFoldDB" id="K1SVW5"/>
<organism evidence="1">
    <name type="scientific">human gut metagenome</name>
    <dbReference type="NCBI Taxonomy" id="408170"/>
    <lineage>
        <taxon>unclassified sequences</taxon>
        <taxon>metagenomes</taxon>
        <taxon>organismal metagenomes</taxon>
    </lineage>
</organism>
<name>K1SVW5_9ZZZZ</name>
<protein>
    <submittedName>
        <fullName evidence="1">Uncharacterized protein</fullName>
    </submittedName>
</protein>
<reference evidence="1" key="1">
    <citation type="journal article" date="2013" name="Environ. Microbiol.">
        <title>Microbiota from the distal guts of lean and obese adolescents exhibit partial functional redundancy besides clear differences in community structure.</title>
        <authorList>
            <person name="Ferrer M."/>
            <person name="Ruiz A."/>
            <person name="Lanza F."/>
            <person name="Haange S.B."/>
            <person name="Oberbach A."/>
            <person name="Till H."/>
            <person name="Bargiela R."/>
            <person name="Campoy C."/>
            <person name="Segura M.T."/>
            <person name="Richter M."/>
            <person name="von Bergen M."/>
            <person name="Seifert J."/>
            <person name="Suarez A."/>
        </authorList>
    </citation>
    <scope>NUCLEOTIDE SEQUENCE</scope>
</reference>
<proteinExistence type="predicted"/>
<feature type="non-terminal residue" evidence="1">
    <location>
        <position position="112"/>
    </location>
</feature>
<gene>
    <name evidence="1" type="ORF">OBE_13635</name>
</gene>
<evidence type="ECO:0000313" key="1">
    <source>
        <dbReference type="EMBL" id="EKC51386.1"/>
    </source>
</evidence>
<comment type="caution">
    <text evidence="1">The sequence shown here is derived from an EMBL/GenBank/DDBJ whole genome shotgun (WGS) entry which is preliminary data.</text>
</comment>